<dbReference type="Gene3D" id="1.10.287.470">
    <property type="entry name" value="Helix hairpin bin"/>
    <property type="match status" value="1"/>
</dbReference>
<dbReference type="Pfam" id="PF25876">
    <property type="entry name" value="HH_MFP_RND"/>
    <property type="match status" value="1"/>
</dbReference>
<evidence type="ECO:0000256" key="2">
    <source>
        <dbReference type="ARBA" id="ARBA00009477"/>
    </source>
</evidence>
<dbReference type="Proteomes" id="UP000320776">
    <property type="component" value="Chromosome"/>
</dbReference>
<dbReference type="Gene3D" id="2.40.420.20">
    <property type="match status" value="1"/>
</dbReference>
<dbReference type="GO" id="GO:0022857">
    <property type="term" value="F:transmembrane transporter activity"/>
    <property type="evidence" value="ECO:0007669"/>
    <property type="project" value="InterPro"/>
</dbReference>
<dbReference type="NCBIfam" id="TIGR01730">
    <property type="entry name" value="RND_mfp"/>
    <property type="match status" value="1"/>
</dbReference>
<dbReference type="EMBL" id="CP036259">
    <property type="protein sequence ID" value="QDR82944.1"/>
    <property type="molecule type" value="Genomic_DNA"/>
</dbReference>
<evidence type="ECO:0000259" key="7">
    <source>
        <dbReference type="Pfam" id="PF25944"/>
    </source>
</evidence>
<comment type="subcellular location">
    <subcellularLocation>
        <location evidence="1">Cell envelope</location>
    </subcellularLocation>
</comment>
<dbReference type="Gene3D" id="2.40.30.170">
    <property type="match status" value="1"/>
</dbReference>
<name>A0A517E011_9FIRM</name>
<evidence type="ECO:0000313" key="10">
    <source>
        <dbReference type="Proteomes" id="UP000320776"/>
    </source>
</evidence>
<proteinExistence type="inferred from homology"/>
<feature type="domain" description="Multidrug resistance protein MdtA-like beta-barrel" evidence="7">
    <location>
        <begin position="204"/>
        <end position="284"/>
    </location>
</feature>
<dbReference type="InterPro" id="IPR058627">
    <property type="entry name" value="MdtA-like_C"/>
</dbReference>
<feature type="domain" description="Multidrug resistance protein MdtA-like alpha-helical hairpin" evidence="5">
    <location>
        <begin position="100"/>
        <end position="166"/>
    </location>
</feature>
<dbReference type="Pfam" id="PF25917">
    <property type="entry name" value="BSH_RND"/>
    <property type="match status" value="1"/>
</dbReference>
<dbReference type="InterPro" id="IPR006143">
    <property type="entry name" value="RND_pump_MFP"/>
</dbReference>
<dbReference type="GO" id="GO:0005886">
    <property type="term" value="C:plasma membrane"/>
    <property type="evidence" value="ECO:0007669"/>
    <property type="project" value="TreeGrafter"/>
</dbReference>
<accession>A0A517E011</accession>
<reference evidence="9 10" key="1">
    <citation type="submission" date="2019-02" db="EMBL/GenBank/DDBJ databases">
        <title>Closed genome of Sporomusa termitida DSM 4440.</title>
        <authorList>
            <person name="Poehlein A."/>
            <person name="Daniel R."/>
        </authorList>
    </citation>
    <scope>NUCLEOTIDE SEQUENCE [LARGE SCALE GENOMIC DNA]</scope>
    <source>
        <strain evidence="9 10">DSM 4440</strain>
    </source>
</reference>
<dbReference type="InterPro" id="IPR058624">
    <property type="entry name" value="MdtA-like_HH"/>
</dbReference>
<evidence type="ECO:0000259" key="5">
    <source>
        <dbReference type="Pfam" id="PF25876"/>
    </source>
</evidence>
<dbReference type="GO" id="GO:0046677">
    <property type="term" value="P:response to antibiotic"/>
    <property type="evidence" value="ECO:0007669"/>
    <property type="project" value="TreeGrafter"/>
</dbReference>
<evidence type="ECO:0000259" key="8">
    <source>
        <dbReference type="Pfam" id="PF25967"/>
    </source>
</evidence>
<feature type="signal peptide" evidence="4">
    <location>
        <begin position="1"/>
        <end position="25"/>
    </location>
</feature>
<dbReference type="InterPro" id="IPR058625">
    <property type="entry name" value="MdtA-like_BSH"/>
</dbReference>
<keyword evidence="10" id="KW-1185">Reference proteome</keyword>
<evidence type="ECO:0000313" key="9">
    <source>
        <dbReference type="EMBL" id="QDR82944.1"/>
    </source>
</evidence>
<organism evidence="9 10">
    <name type="scientific">Sporomusa termitida</name>
    <dbReference type="NCBI Taxonomy" id="2377"/>
    <lineage>
        <taxon>Bacteria</taxon>
        <taxon>Bacillati</taxon>
        <taxon>Bacillota</taxon>
        <taxon>Negativicutes</taxon>
        <taxon>Selenomonadales</taxon>
        <taxon>Sporomusaceae</taxon>
        <taxon>Sporomusa</taxon>
    </lineage>
</organism>
<dbReference type="InterPro" id="IPR058626">
    <property type="entry name" value="MdtA-like_b-barrel"/>
</dbReference>
<dbReference type="GO" id="GO:0030313">
    <property type="term" value="C:cell envelope"/>
    <property type="evidence" value="ECO:0007669"/>
    <property type="project" value="UniProtKB-SubCell"/>
</dbReference>
<feature type="domain" description="Multidrug resistance protein MdtA-like barrel-sandwich hybrid" evidence="6">
    <location>
        <begin position="59"/>
        <end position="197"/>
    </location>
</feature>
<feature type="coiled-coil region" evidence="3">
    <location>
        <begin position="92"/>
        <end position="164"/>
    </location>
</feature>
<dbReference type="PANTHER" id="PTHR30158">
    <property type="entry name" value="ACRA/E-RELATED COMPONENT OF DRUG EFFLUX TRANSPORTER"/>
    <property type="match status" value="1"/>
</dbReference>
<evidence type="ECO:0000256" key="3">
    <source>
        <dbReference type="SAM" id="Coils"/>
    </source>
</evidence>
<feature type="chain" id="PRO_5022225034" evidence="4">
    <location>
        <begin position="26"/>
        <end position="377"/>
    </location>
</feature>
<keyword evidence="3" id="KW-0175">Coiled coil</keyword>
<dbReference type="SUPFAM" id="SSF111369">
    <property type="entry name" value="HlyD-like secretion proteins"/>
    <property type="match status" value="1"/>
</dbReference>
<keyword evidence="4" id="KW-0732">Signal</keyword>
<dbReference type="KEGG" id="sted:SPTER_43930"/>
<evidence type="ECO:0000256" key="4">
    <source>
        <dbReference type="SAM" id="SignalP"/>
    </source>
</evidence>
<evidence type="ECO:0000256" key="1">
    <source>
        <dbReference type="ARBA" id="ARBA00004196"/>
    </source>
</evidence>
<comment type="similarity">
    <text evidence="2">Belongs to the membrane fusion protein (MFP) (TC 8.A.1) family.</text>
</comment>
<dbReference type="Gene3D" id="2.40.50.100">
    <property type="match status" value="1"/>
</dbReference>
<dbReference type="Pfam" id="PF25944">
    <property type="entry name" value="Beta-barrel_RND"/>
    <property type="match status" value="1"/>
</dbReference>
<dbReference type="PROSITE" id="PS51257">
    <property type="entry name" value="PROKAR_LIPOPROTEIN"/>
    <property type="match status" value="1"/>
</dbReference>
<gene>
    <name evidence="9" type="primary">acrA</name>
    <name evidence="9" type="ORF">SPTER_43930</name>
</gene>
<dbReference type="Pfam" id="PF25967">
    <property type="entry name" value="RND-MFP_C"/>
    <property type="match status" value="1"/>
</dbReference>
<dbReference type="AlphaFoldDB" id="A0A517E011"/>
<protein>
    <submittedName>
        <fullName evidence="9">Multidrug efflux pump subunit AcrA</fullName>
    </submittedName>
</protein>
<evidence type="ECO:0000259" key="6">
    <source>
        <dbReference type="Pfam" id="PF25917"/>
    </source>
</evidence>
<sequence>MNKKNIIWLAILLLLLTTGCSKQQAARPPQEVVVKAMQVLQQDTPITYEFVGEIVAKDEVQIKAQVSGNIARKLVKGGDTVYAGQPLFEIDRRNYAAAVADAQAQVAQAQASLSNIRRDVVRYQDLADQGGIADQVLDTAVAQAEQAQAQANAYLAKLAQAQNDLADTIIVSPVDGRIGVGELSSGMYAQAGSTVIATVSTVDPVQVRFSMSENEYLKFSRLGNTPDSWGQNLSLVLSDGTKYSLTGHLEQVDRGLSSQTGTLAMKAAFGNPQQLLVPGMFARIVAVGETRPGALLIPQRAVQEMLGKTFVTVVGANNEAVTKPVILGPKVDSLQIVEEGLTAQDVVVVEGFAKSQPGSPLKVTMIGLNDLTIPVAK</sequence>
<feature type="domain" description="Multidrug resistance protein MdtA-like C-terminal permuted SH3" evidence="8">
    <location>
        <begin position="294"/>
        <end position="352"/>
    </location>
</feature>